<dbReference type="EMBL" id="QGNW01000001">
    <property type="protein sequence ID" value="RVX23265.1"/>
    <property type="molecule type" value="Genomic_DNA"/>
</dbReference>
<accession>A0A438KPZ6</accession>
<feature type="compositionally biased region" description="Basic and acidic residues" evidence="1">
    <location>
        <begin position="37"/>
        <end position="47"/>
    </location>
</feature>
<feature type="region of interest" description="Disordered" evidence="1">
    <location>
        <begin position="30"/>
        <end position="61"/>
    </location>
</feature>
<proteinExistence type="predicted"/>
<organism evidence="2 3">
    <name type="scientific">Vitis vinifera</name>
    <name type="common">Grape</name>
    <dbReference type="NCBI Taxonomy" id="29760"/>
    <lineage>
        <taxon>Eukaryota</taxon>
        <taxon>Viridiplantae</taxon>
        <taxon>Streptophyta</taxon>
        <taxon>Embryophyta</taxon>
        <taxon>Tracheophyta</taxon>
        <taxon>Spermatophyta</taxon>
        <taxon>Magnoliopsida</taxon>
        <taxon>eudicotyledons</taxon>
        <taxon>Gunneridae</taxon>
        <taxon>Pentapetalae</taxon>
        <taxon>rosids</taxon>
        <taxon>Vitales</taxon>
        <taxon>Vitaceae</taxon>
        <taxon>Viteae</taxon>
        <taxon>Vitis</taxon>
    </lineage>
</organism>
<sequence length="265" mass="28721">MEQMQSSGQSANVVVSYEDGENCCRIDMEAPFSDLMPTRESKADTSKSRQKYGGGSKSKVGSTAKVNGTLGWVLNTAVKKTVEKRPDEKGLLDNGLAHLRPISNLLEINVKGRPNEEGMLPVEVGRPTVEDSFGVTARGGCSKEGCECPEWVVFGFQQGSSPPMPKTKALTDEALMEEAAKYTVSSPWAFFSLGKQDFSFSSSISGRDGLFVASDGGCGRGCRLEIVEGADLGLLRMIMADGRETEVPRLSDWLMGLKSRGWRVF</sequence>
<dbReference type="Proteomes" id="UP000288805">
    <property type="component" value="Unassembled WGS sequence"/>
</dbReference>
<name>A0A438KPZ6_VITVI</name>
<gene>
    <name evidence="2" type="ORF">CK203_000629</name>
</gene>
<evidence type="ECO:0000256" key="1">
    <source>
        <dbReference type="SAM" id="MobiDB-lite"/>
    </source>
</evidence>
<comment type="caution">
    <text evidence="2">The sequence shown here is derived from an EMBL/GenBank/DDBJ whole genome shotgun (WGS) entry which is preliminary data.</text>
</comment>
<dbReference type="AlphaFoldDB" id="A0A438KPZ6"/>
<protein>
    <submittedName>
        <fullName evidence="2">Uncharacterized protein</fullName>
    </submittedName>
</protein>
<reference evidence="2 3" key="1">
    <citation type="journal article" date="2018" name="PLoS Genet.">
        <title>Population sequencing reveals clonal diversity and ancestral inbreeding in the grapevine cultivar Chardonnay.</title>
        <authorList>
            <person name="Roach M.J."/>
            <person name="Johnson D.L."/>
            <person name="Bohlmann J."/>
            <person name="van Vuuren H.J."/>
            <person name="Jones S.J."/>
            <person name="Pretorius I.S."/>
            <person name="Schmidt S.A."/>
            <person name="Borneman A.R."/>
        </authorList>
    </citation>
    <scope>NUCLEOTIDE SEQUENCE [LARGE SCALE GENOMIC DNA]</scope>
    <source>
        <strain evidence="3">cv. Chardonnay</strain>
        <tissue evidence="2">Leaf</tissue>
    </source>
</reference>
<evidence type="ECO:0000313" key="2">
    <source>
        <dbReference type="EMBL" id="RVX23265.1"/>
    </source>
</evidence>
<evidence type="ECO:0000313" key="3">
    <source>
        <dbReference type="Proteomes" id="UP000288805"/>
    </source>
</evidence>